<name>A0ACB7T5D3_HYAAI</name>
<dbReference type="EMBL" id="CM023490">
    <property type="protein sequence ID" value="KAH6942692.1"/>
    <property type="molecule type" value="Genomic_DNA"/>
</dbReference>
<evidence type="ECO:0000313" key="2">
    <source>
        <dbReference type="Proteomes" id="UP000821845"/>
    </source>
</evidence>
<evidence type="ECO:0000313" key="1">
    <source>
        <dbReference type="EMBL" id="KAH6942692.1"/>
    </source>
</evidence>
<protein>
    <submittedName>
        <fullName evidence="1">Uncharacterized protein</fullName>
    </submittedName>
</protein>
<dbReference type="Proteomes" id="UP000821845">
    <property type="component" value="Chromosome 10"/>
</dbReference>
<comment type="caution">
    <text evidence="1">The sequence shown here is derived from an EMBL/GenBank/DDBJ whole genome shotgun (WGS) entry which is preliminary data.</text>
</comment>
<proteinExistence type="predicted"/>
<accession>A0ACB7T5D3</accession>
<gene>
    <name evidence="1" type="ORF">HPB50_009258</name>
</gene>
<organism evidence="1 2">
    <name type="scientific">Hyalomma asiaticum</name>
    <name type="common">Tick</name>
    <dbReference type="NCBI Taxonomy" id="266040"/>
    <lineage>
        <taxon>Eukaryota</taxon>
        <taxon>Metazoa</taxon>
        <taxon>Ecdysozoa</taxon>
        <taxon>Arthropoda</taxon>
        <taxon>Chelicerata</taxon>
        <taxon>Arachnida</taxon>
        <taxon>Acari</taxon>
        <taxon>Parasitiformes</taxon>
        <taxon>Ixodida</taxon>
        <taxon>Ixodoidea</taxon>
        <taxon>Ixodidae</taxon>
        <taxon>Hyalomminae</taxon>
        <taxon>Hyalomma</taxon>
    </lineage>
</organism>
<keyword evidence="2" id="KW-1185">Reference proteome</keyword>
<sequence>MESLIRTELAKLELLPEVPAISFKEWSHRSKEEGFRDCEKTDGERTVTYKELLKKLRCCAALFQAHNVGPGDKVYCHFENSIEAFVALYSVGVAGATVVLSDPEYKEGTAYFAVDDVPGFVPICNYATYNEEDYRGVTRNPDRVLVMAYTSGTTGQSKSVEITEERFLRKVCGMEVTGIYTANDVCLACEYLTIYLSFSFNFKFICCGARLVISDRYWSVHEFISTATSQKVSLLMTTPSVLYLLASSVAVTGTKLPSLSKVVSLGATLPKSTAGLVLSTLKPKEFRNVYGLSEASGVVCCPPVGETCYDNVGFPVADTQVKITDPQSGKALPALQRGEIMVRSPNIMIGYYNHGQPTGAAVDDDGWLRTGDVGYYDHSGRLFVTERLKSVIKCLDTKVEPFEVEQCILESRHVSEVAVLGVPHAVLGEAPAAIVVPRQALKEDEKRHIAQLIKDHVAGRLAVYKGLHGGIVFADQLPKNKRGKVLKRHLMAEFVKLKKMGIFY</sequence>
<reference evidence="1" key="1">
    <citation type="submission" date="2020-05" db="EMBL/GenBank/DDBJ databases">
        <title>Large-scale comparative analyses of tick genomes elucidate their genetic diversity and vector capacities.</title>
        <authorList>
            <person name="Jia N."/>
            <person name="Wang J."/>
            <person name="Shi W."/>
            <person name="Du L."/>
            <person name="Sun Y."/>
            <person name="Zhan W."/>
            <person name="Jiang J."/>
            <person name="Wang Q."/>
            <person name="Zhang B."/>
            <person name="Ji P."/>
            <person name="Sakyi L.B."/>
            <person name="Cui X."/>
            <person name="Yuan T."/>
            <person name="Jiang B."/>
            <person name="Yang W."/>
            <person name="Lam T.T.-Y."/>
            <person name="Chang Q."/>
            <person name="Ding S."/>
            <person name="Wang X."/>
            <person name="Zhu J."/>
            <person name="Ruan X."/>
            <person name="Zhao L."/>
            <person name="Wei J."/>
            <person name="Que T."/>
            <person name="Du C."/>
            <person name="Cheng J."/>
            <person name="Dai P."/>
            <person name="Han X."/>
            <person name="Huang E."/>
            <person name="Gao Y."/>
            <person name="Liu J."/>
            <person name="Shao H."/>
            <person name="Ye R."/>
            <person name="Li L."/>
            <person name="Wei W."/>
            <person name="Wang X."/>
            <person name="Wang C."/>
            <person name="Yang T."/>
            <person name="Huo Q."/>
            <person name="Li W."/>
            <person name="Guo W."/>
            <person name="Chen H."/>
            <person name="Zhou L."/>
            <person name="Ni X."/>
            <person name="Tian J."/>
            <person name="Zhou Y."/>
            <person name="Sheng Y."/>
            <person name="Liu T."/>
            <person name="Pan Y."/>
            <person name="Xia L."/>
            <person name="Li J."/>
            <person name="Zhao F."/>
            <person name="Cao W."/>
        </authorList>
    </citation>
    <scope>NUCLEOTIDE SEQUENCE</scope>
    <source>
        <strain evidence="1">Hyas-2018</strain>
    </source>
</reference>